<protein>
    <submittedName>
        <fullName evidence="2">Uncharacterized protein</fullName>
    </submittedName>
</protein>
<dbReference type="EMBL" id="JAVRRJ010000014">
    <property type="protein sequence ID" value="KAK5080478.1"/>
    <property type="molecule type" value="Genomic_DNA"/>
</dbReference>
<accession>A0AAN7QCE2</accession>
<evidence type="ECO:0000313" key="3">
    <source>
        <dbReference type="Proteomes" id="UP001309876"/>
    </source>
</evidence>
<keyword evidence="3" id="KW-1185">Reference proteome</keyword>
<sequence>MAILQDTCEALFHTDTPLIAVMVDTSTRPSSQSGHTLLSKDMATTASETSDGTDRAHILATTTLSPDSVSTSAETLMLDATCCQVEQRRRMLKRYGVTNLDFQTYMSLYGLDLSGCAAHAVHHDSAPTRPNATVRYKRL</sequence>
<proteinExistence type="predicted"/>
<evidence type="ECO:0000256" key="1">
    <source>
        <dbReference type="SAM" id="MobiDB-lite"/>
    </source>
</evidence>
<name>A0AAN7QCE2_9EURO</name>
<comment type="caution">
    <text evidence="2">The sequence shown here is derived from an EMBL/GenBank/DDBJ whole genome shotgun (WGS) entry which is preliminary data.</text>
</comment>
<reference evidence="2 3" key="1">
    <citation type="submission" date="2023-08" db="EMBL/GenBank/DDBJ databases">
        <title>Black Yeasts Isolated from many extreme environments.</title>
        <authorList>
            <person name="Coleine C."/>
            <person name="Stajich J.E."/>
            <person name="Selbmann L."/>
        </authorList>
    </citation>
    <scope>NUCLEOTIDE SEQUENCE [LARGE SCALE GENOMIC DNA]</scope>
    <source>
        <strain evidence="2 3">CCFEE 5910</strain>
    </source>
</reference>
<evidence type="ECO:0000313" key="2">
    <source>
        <dbReference type="EMBL" id="KAK5080478.1"/>
    </source>
</evidence>
<dbReference type="Proteomes" id="UP001309876">
    <property type="component" value="Unassembled WGS sequence"/>
</dbReference>
<feature type="compositionally biased region" description="Polar residues" evidence="1">
    <location>
        <begin position="27"/>
        <end position="50"/>
    </location>
</feature>
<organism evidence="2 3">
    <name type="scientific">Lithohypha guttulata</name>
    <dbReference type="NCBI Taxonomy" id="1690604"/>
    <lineage>
        <taxon>Eukaryota</taxon>
        <taxon>Fungi</taxon>
        <taxon>Dikarya</taxon>
        <taxon>Ascomycota</taxon>
        <taxon>Pezizomycotina</taxon>
        <taxon>Eurotiomycetes</taxon>
        <taxon>Chaetothyriomycetidae</taxon>
        <taxon>Chaetothyriales</taxon>
        <taxon>Trichomeriaceae</taxon>
        <taxon>Lithohypha</taxon>
    </lineage>
</organism>
<gene>
    <name evidence="2" type="ORF">LTR05_008588</name>
</gene>
<dbReference type="AlphaFoldDB" id="A0AAN7QCE2"/>
<feature type="region of interest" description="Disordered" evidence="1">
    <location>
        <begin position="27"/>
        <end position="54"/>
    </location>
</feature>